<dbReference type="PANTHER" id="PTHR30087">
    <property type="entry name" value="INNER MEMBRANE PROTEIN"/>
    <property type="match status" value="1"/>
</dbReference>
<name>G0UB84_TRYVY</name>
<reference evidence="1" key="1">
    <citation type="journal article" date="2012" name="Proc. Natl. Acad. Sci. U.S.A.">
        <title>Antigenic diversity is generated by distinct evolutionary mechanisms in African trypanosome species.</title>
        <authorList>
            <person name="Jackson A.P."/>
            <person name="Berry A."/>
            <person name="Aslett M."/>
            <person name="Allison H.C."/>
            <person name="Burton P."/>
            <person name="Vavrova-Anderson J."/>
            <person name="Brown R."/>
            <person name="Browne H."/>
            <person name="Corton N."/>
            <person name="Hauser H."/>
            <person name="Gamble J."/>
            <person name="Gilderthorp R."/>
            <person name="Marcello L."/>
            <person name="McQuillan J."/>
            <person name="Otto T.D."/>
            <person name="Quail M.A."/>
            <person name="Sanders M.J."/>
            <person name="van Tonder A."/>
            <person name="Ginger M.L."/>
            <person name="Field M.C."/>
            <person name="Barry J.D."/>
            <person name="Hertz-Fowler C."/>
            <person name="Berriman M."/>
        </authorList>
    </citation>
    <scope>NUCLEOTIDE SEQUENCE</scope>
    <source>
        <strain evidence="1">Y486</strain>
    </source>
</reference>
<accession>G0UB84</accession>
<organism evidence="1">
    <name type="scientific">Trypanosoma vivax (strain Y486)</name>
    <dbReference type="NCBI Taxonomy" id="1055687"/>
    <lineage>
        <taxon>Eukaryota</taxon>
        <taxon>Discoba</taxon>
        <taxon>Euglenozoa</taxon>
        <taxon>Kinetoplastea</taxon>
        <taxon>Metakinetoplastina</taxon>
        <taxon>Trypanosomatida</taxon>
        <taxon>Trypanosomatidae</taxon>
        <taxon>Trypanosoma</taxon>
        <taxon>Duttonella</taxon>
    </lineage>
</organism>
<dbReference type="PANTHER" id="PTHR30087:SF0">
    <property type="entry name" value="INNER MEMBRANE PROTEIN"/>
    <property type="match status" value="1"/>
</dbReference>
<dbReference type="VEuPathDB" id="TriTrypDB:TvY486_1105550"/>
<gene>
    <name evidence="1" type="ORF">TVY486_1105550</name>
</gene>
<evidence type="ECO:0000313" key="1">
    <source>
        <dbReference type="EMBL" id="CCC53071.1"/>
    </source>
</evidence>
<sequence length="264" mass="28741">MRGCCYLLGGLNIHLLLDVYRGRCNEPVEPHRILDEAAKPTLLVSACMLGQPVSYRGKSSRCAQRCTPAGFILDFLYHEHQLVNCIGIGPEMDLLGMPAPRPPLRLVQSPDGGSRYAVTAERAIELPLSPLSVLKADKDGAEQRLGQRHPRLGEELLVRGLADVDGCVLKSRSPSCGVGDARLYGSSEGGKYTEVDGLFVEGFIRPAAVIGGVSMPLATERQLFFDYDHGARRSRIGYYGVLTFVGDVLRRFSARRSSVPSSVP</sequence>
<dbReference type="AlphaFoldDB" id="G0UB84"/>
<dbReference type="InterPro" id="IPR007553">
    <property type="entry name" value="2-thiour_desulf"/>
</dbReference>
<dbReference type="Pfam" id="PF04463">
    <property type="entry name" value="2-thiour_desulf"/>
    <property type="match status" value="1"/>
</dbReference>
<proteinExistence type="predicted"/>
<protein>
    <submittedName>
        <fullName evidence="1">Uncharacterized protein</fullName>
    </submittedName>
</protein>
<dbReference type="EMBL" id="HE573027">
    <property type="protein sequence ID" value="CCC53071.1"/>
    <property type="molecule type" value="Genomic_DNA"/>
</dbReference>